<dbReference type="GeneTree" id="ENSGT01050000244951"/>
<evidence type="ECO:0000313" key="8">
    <source>
        <dbReference type="Proteomes" id="UP000694426"/>
    </source>
</evidence>
<keyword evidence="2" id="KW-0677">Repeat</keyword>
<feature type="region of interest" description="Disordered" evidence="5">
    <location>
        <begin position="272"/>
        <end position="294"/>
    </location>
</feature>
<dbReference type="Ensembl" id="ENSABRT00000013549.1">
    <property type="protein sequence ID" value="ENSABRP00000009497.1"/>
    <property type="gene ID" value="ENSABRG00000004742.1"/>
</dbReference>
<sequence>MKIAASSMEYSWDIHGHCVWLNKTNGHISGSGDVYQERLARLENDKESLVLQVSVLTDQVEAQGEKIRDLEFCLEEHREKLNATEEMLQQELLSRTSLETQKLDLMAEISNLKLKLTSVEKDRLDYEDRFRDTEDLIQEINELRLRVGEMDNERLQYEKKLKTTKDELAALKEKLEQKEAEVKRLQEKLVCKLKGEGIEILDRDIEVQKMKKAVESLMAANEEKDRKIEELRQSLNRYKKVQDMVILAQGKKGKESDSEDFLNSGSVSTVLLDTPNLTDPEKSPSPTPVTGSPIHNEFNMNIHEENSLQIHTSVLQISIPSFSSTSKSSEIVAEKVKTQPRSDPASDLRKFNANYSACSSCCFRTSSLQKSSSLSSLKKETYEAQVKPPMEGNNFATLPPKSPSHGVTGDEDSFGTRKARSSFGRGFFKIKNNKRTASAPNLAETEKGSADHLDLAGLPPRPKETDSLQMTPPSPDSKKKARGIKKFFGKLKRSQSTTFNLDDVSETEFKRGGTRATAGPRLGWSRDLGQSHNELDMPFAKWTKEQVCNWLQDQGLGSYISNGRQWILSGQTLLQASQQDLEKQLFVGVPNHGKFKAQRVIIALTGVTDMVGINRGELCHTNVVVSVLGWLDDIGLPQYKTQFDEGKVDGRMLHYMSVDDLLSLKVVSVLHHLSIKRAIQVLRINNFEPNCLRRRPSDESNVTPSEVTQWTNHRVMEWLRSVDLAEYAPNLRGSGVHGGLMVLEPRFNVETMAQLLNIPPNKTLLRRHLATHFNLLIGQDAQQKKREAMESPDYVLLTATAKVKPKKLAFSNFGSLRKKKQDDVEEYVCPMELGRASGSGSKKGFKPGLDIRVYDDDDLDRLEQMEDSEGTVRQIGAFSEGINNLTHMLKEDEMFKDFATRSPSTSITDEDSNV</sequence>
<dbReference type="PANTHER" id="PTHR12587">
    <property type="entry name" value="LAR INTERACTING PROTEIN LIP -RELATED PROTEIN"/>
    <property type="match status" value="1"/>
</dbReference>
<evidence type="ECO:0000256" key="2">
    <source>
        <dbReference type="ARBA" id="ARBA00022737"/>
    </source>
</evidence>
<evidence type="ECO:0000259" key="6">
    <source>
        <dbReference type="PROSITE" id="PS50105"/>
    </source>
</evidence>
<dbReference type="InterPro" id="IPR058914">
    <property type="entry name" value="LIPB1/2_CC"/>
</dbReference>
<dbReference type="GO" id="GO:0005829">
    <property type="term" value="C:cytosol"/>
    <property type="evidence" value="ECO:0007669"/>
    <property type="project" value="UniProtKB-ARBA"/>
</dbReference>
<dbReference type="InterPro" id="IPR037618">
    <property type="entry name" value="LIPB1/2_SAM_2nd"/>
</dbReference>
<accession>A0A8B9I4W8</accession>
<proteinExistence type="predicted"/>
<dbReference type="InterPro" id="IPR029515">
    <property type="entry name" value="Liprin"/>
</dbReference>
<evidence type="ECO:0000256" key="3">
    <source>
        <dbReference type="ARBA" id="ARBA00023054"/>
    </source>
</evidence>
<evidence type="ECO:0000256" key="4">
    <source>
        <dbReference type="SAM" id="Coils"/>
    </source>
</evidence>
<dbReference type="SUPFAM" id="SSF47769">
    <property type="entry name" value="SAM/Pointed domain"/>
    <property type="match status" value="3"/>
</dbReference>
<dbReference type="GO" id="GO:0048786">
    <property type="term" value="C:presynaptic active zone"/>
    <property type="evidence" value="ECO:0007669"/>
    <property type="project" value="TreeGrafter"/>
</dbReference>
<feature type="region of interest" description="Disordered" evidence="5">
    <location>
        <begin position="389"/>
        <end position="417"/>
    </location>
</feature>
<gene>
    <name evidence="7" type="primary">PPFIBP1</name>
</gene>
<dbReference type="FunFam" id="1.10.150.50:FF:000005">
    <property type="entry name" value="Liprin-beta-1 isoform 1"/>
    <property type="match status" value="1"/>
</dbReference>
<feature type="compositionally biased region" description="Basic and acidic residues" evidence="5">
    <location>
        <begin position="444"/>
        <end position="454"/>
    </location>
</feature>
<name>A0A8B9I4W8_9AVES</name>
<reference evidence="7" key="2">
    <citation type="submission" date="2025-09" db="UniProtKB">
        <authorList>
            <consortium name="Ensembl"/>
        </authorList>
    </citation>
    <scope>IDENTIFICATION</scope>
</reference>
<dbReference type="CDD" id="cd09566">
    <property type="entry name" value="SAM_liprin-beta1_2_repeat2"/>
    <property type="match status" value="1"/>
</dbReference>
<dbReference type="CDD" id="cd09569">
    <property type="entry name" value="SAM_liprin-beta1_2_repeat3"/>
    <property type="match status" value="1"/>
</dbReference>
<feature type="coiled-coil region" evidence="4">
    <location>
        <begin position="32"/>
        <end position="241"/>
    </location>
</feature>
<organism evidence="7 8">
    <name type="scientific">Anser brachyrhynchus</name>
    <name type="common">Pink-footed goose</name>
    <dbReference type="NCBI Taxonomy" id="132585"/>
    <lineage>
        <taxon>Eukaryota</taxon>
        <taxon>Metazoa</taxon>
        <taxon>Chordata</taxon>
        <taxon>Craniata</taxon>
        <taxon>Vertebrata</taxon>
        <taxon>Euteleostomi</taxon>
        <taxon>Archelosauria</taxon>
        <taxon>Archosauria</taxon>
        <taxon>Dinosauria</taxon>
        <taxon>Saurischia</taxon>
        <taxon>Theropoda</taxon>
        <taxon>Coelurosauria</taxon>
        <taxon>Aves</taxon>
        <taxon>Neognathae</taxon>
        <taxon>Galloanserae</taxon>
        <taxon>Anseriformes</taxon>
        <taxon>Anatidae</taxon>
        <taxon>Anserinae</taxon>
        <taxon>Anser</taxon>
    </lineage>
</organism>
<dbReference type="Gene3D" id="1.10.150.50">
    <property type="entry name" value="Transcription Factor, Ets-1"/>
    <property type="match status" value="3"/>
</dbReference>
<keyword evidence="3 4" id="KW-0175">Coiled coil</keyword>
<reference evidence="7" key="1">
    <citation type="submission" date="2025-08" db="UniProtKB">
        <authorList>
            <consortium name="Ensembl"/>
        </authorList>
    </citation>
    <scope>IDENTIFICATION</scope>
</reference>
<dbReference type="InterPro" id="IPR013761">
    <property type="entry name" value="SAM/pointed_sf"/>
</dbReference>
<evidence type="ECO:0000313" key="7">
    <source>
        <dbReference type="Ensembl" id="ENSABRP00000009497.1"/>
    </source>
</evidence>
<dbReference type="PANTHER" id="PTHR12587:SF16">
    <property type="entry name" value="LIPRIN-BETA-1"/>
    <property type="match status" value="1"/>
</dbReference>
<dbReference type="Pfam" id="PF26022">
    <property type="entry name" value="CC_Liprin_beta"/>
    <property type="match status" value="1"/>
</dbReference>
<dbReference type="SMART" id="SM00454">
    <property type="entry name" value="SAM"/>
    <property type="match status" value="3"/>
</dbReference>
<keyword evidence="8" id="KW-1185">Reference proteome</keyword>
<dbReference type="InterPro" id="IPR001660">
    <property type="entry name" value="SAM"/>
</dbReference>
<feature type="domain" description="SAM" evidence="6">
    <location>
        <begin position="626"/>
        <end position="685"/>
    </location>
</feature>
<dbReference type="FunFam" id="1.10.150.50:FF:000007">
    <property type="entry name" value="Liprin-beta-1 isoform 1"/>
    <property type="match status" value="1"/>
</dbReference>
<dbReference type="AlphaFoldDB" id="A0A8B9I4W8"/>
<dbReference type="InterPro" id="IPR037619">
    <property type="entry name" value="LIPB1/2_SAM_3rd"/>
</dbReference>
<dbReference type="Proteomes" id="UP000694426">
    <property type="component" value="Unplaced"/>
</dbReference>
<dbReference type="Pfam" id="PF07647">
    <property type="entry name" value="SAM_2"/>
    <property type="match status" value="1"/>
</dbReference>
<protein>
    <submittedName>
        <fullName evidence="7">PPFIA binding protein 1</fullName>
    </submittedName>
</protein>
<dbReference type="PROSITE" id="PS50105">
    <property type="entry name" value="SAM_DOMAIN"/>
    <property type="match status" value="2"/>
</dbReference>
<dbReference type="GO" id="GO:0007528">
    <property type="term" value="P:neuromuscular junction development"/>
    <property type="evidence" value="ECO:0007669"/>
    <property type="project" value="TreeGrafter"/>
</dbReference>
<dbReference type="Pfam" id="PF00536">
    <property type="entry name" value="SAM_1"/>
    <property type="match status" value="2"/>
</dbReference>
<evidence type="ECO:0000256" key="1">
    <source>
        <dbReference type="ARBA" id="ARBA00022553"/>
    </source>
</evidence>
<feature type="domain" description="SAM" evidence="6">
    <location>
        <begin position="542"/>
        <end position="592"/>
    </location>
</feature>
<dbReference type="SUPFAM" id="SSF144266">
    <property type="entry name" value="MPN010-like"/>
    <property type="match status" value="1"/>
</dbReference>
<feature type="region of interest" description="Disordered" evidence="5">
    <location>
        <begin position="438"/>
        <end position="482"/>
    </location>
</feature>
<keyword evidence="1" id="KW-0597">Phosphoprotein</keyword>
<evidence type="ECO:0000256" key="5">
    <source>
        <dbReference type="SAM" id="MobiDB-lite"/>
    </source>
</evidence>